<keyword evidence="16" id="KW-1185">Reference proteome</keyword>
<dbReference type="FunFam" id="3.40.50.620:FF:000056">
    <property type="entry name" value="Leucine--tRNA ligase"/>
    <property type="match status" value="1"/>
</dbReference>
<dbReference type="Gene3D" id="1.10.730.10">
    <property type="entry name" value="Isoleucyl-tRNA Synthetase, Domain 1"/>
    <property type="match status" value="1"/>
</dbReference>
<feature type="binding site" evidence="9">
    <location>
        <position position="730"/>
    </location>
    <ligand>
        <name>ATP</name>
        <dbReference type="ChEBI" id="CHEBI:30616"/>
    </ligand>
</feature>
<keyword evidence="7 9" id="KW-0030">Aminoacyl-tRNA synthetase</keyword>
<evidence type="ECO:0000256" key="9">
    <source>
        <dbReference type="HAMAP-Rule" id="MF_00049"/>
    </source>
</evidence>
<comment type="subcellular location">
    <subcellularLocation>
        <location evidence="9">Cytoplasm</location>
    </subcellularLocation>
</comment>
<dbReference type="InterPro" id="IPR001412">
    <property type="entry name" value="aa-tRNA-synth_I_CS"/>
</dbReference>
<sequence length="954" mass="106257">MRSVSTPDETTATHRYTSDLAGEIERRWQDRWDAEGTFEAPNPVGDLAGGDASELGDKFFIMDMFPYPSGAGLHVGHPLGYIATDVVGRYRRMQGDNVLHALGYDAFGLPAEIHAVQTGEHPRTNTLANITNMRRQLRRLGLAHDPRRSFATIDPDFVRWTQWIFIQIFESWYDEEQQRARPISELRAEYESGERTAPDGAGWADLEPLERRLLIDSRRLAYVDESPVNWCPGLGTVLANEEVTADGRSERGNFPVFTRNLRQWKMRITAYSDRLIDDLERVDWPESVKNMQRNWIGRSHGARVRFQVETAATSFDVFTTRPDTLFGATYAVLAPEHELVETLVADEWPAGTPRSWTNGVETPAEAVAAYRAMAAAKTDVERQENKEKTGVFTGSYATNPVNGEQIPVFIADYVLTGYGTGAIMAVPGGDQRDFEFAEAYGLPIIHTVQPPEGHEGAYPGEGPAINSAQTGDDAGLDVNGLDINGLGVAEAKTAVVEWLQAHGAGEGTTTYRLRDWLFSRQRYWGEPFPIVYDESDQPIAVPDHLLPVELPEVPDYSPKTYEPGDADSTPEPPLARADDWVHVTLDLGDGPRPYRRETNTMPNWAGSSWYELRYTDPHNPDAVTDPANERYWLGPKTPGGTGGVDLYVGGVEHAVLHLLYARFWHKVMFDLGHVSSEEPFHRLFNQGYIQAYAYVDERGVYVDATQVEEHDGGHFFEGRPVTREYGKMGKSLKNVVTPDEMYEAYGADTFRVYEMSMGPLDVSRPWETRAVVGSQRFLQRVWRLLVDEETGGSRVDEAELDTETLHVLHTTIDGVRGDMEHMRFNTAVAKLIELTNHLTKAGVTSRAAVEPLVLMLAPLAPHLAEELWSRLGHEESLTHAAFPVADPAHLASSSVTCVVQVLGKVRGKIEVSPDISDDELTALALAEPNVITSIDGREIRKVIVKAPKLVSIVV</sequence>
<dbReference type="FunFam" id="3.90.740.10:FF:000017">
    <property type="entry name" value="Leucine--tRNA ligase"/>
    <property type="match status" value="1"/>
</dbReference>
<evidence type="ECO:0000256" key="6">
    <source>
        <dbReference type="ARBA" id="ARBA00022917"/>
    </source>
</evidence>
<dbReference type="SUPFAM" id="SSF52374">
    <property type="entry name" value="Nucleotidylyl transferase"/>
    <property type="match status" value="1"/>
</dbReference>
<keyword evidence="3 9" id="KW-0436">Ligase</keyword>
<evidence type="ECO:0000259" key="13">
    <source>
        <dbReference type="Pfam" id="PF09334"/>
    </source>
</evidence>
<keyword evidence="4 9" id="KW-0547">Nucleotide-binding</keyword>
<dbReference type="PANTHER" id="PTHR43740:SF2">
    <property type="entry name" value="LEUCINE--TRNA LIGASE, MITOCHONDRIAL"/>
    <property type="match status" value="1"/>
</dbReference>
<dbReference type="CDD" id="cd07958">
    <property type="entry name" value="Anticodon_Ia_Leu_BEm"/>
    <property type="match status" value="1"/>
</dbReference>
<evidence type="ECO:0000259" key="14">
    <source>
        <dbReference type="Pfam" id="PF13603"/>
    </source>
</evidence>
<dbReference type="Gene3D" id="3.90.740.10">
    <property type="entry name" value="Valyl/Leucyl/Isoleucyl-tRNA synthetase, editing domain"/>
    <property type="match status" value="1"/>
</dbReference>
<dbReference type="FunFam" id="1.10.730.10:FF:000011">
    <property type="entry name" value="Leucine--tRNA ligase chloroplastic/mitochondrial"/>
    <property type="match status" value="1"/>
</dbReference>
<dbReference type="FunFam" id="3.40.50.620:FF:000087">
    <property type="entry name" value="Leucine--tRNA ligase"/>
    <property type="match status" value="1"/>
</dbReference>
<accession>A0A641AQ22</accession>
<dbReference type="GO" id="GO:0005524">
    <property type="term" value="F:ATP binding"/>
    <property type="evidence" value="ECO:0007669"/>
    <property type="project" value="UniProtKB-UniRule"/>
</dbReference>
<evidence type="ECO:0000256" key="10">
    <source>
        <dbReference type="RuleBase" id="RU363039"/>
    </source>
</evidence>
<feature type="region of interest" description="Disordered" evidence="11">
    <location>
        <begin position="550"/>
        <end position="573"/>
    </location>
</feature>
<proteinExistence type="inferred from homology"/>
<dbReference type="PROSITE" id="PS00178">
    <property type="entry name" value="AA_TRNA_LIGASE_I"/>
    <property type="match status" value="1"/>
</dbReference>
<dbReference type="OrthoDB" id="9810365at2"/>
<dbReference type="HAMAP" id="MF_00049_B">
    <property type="entry name" value="Leu_tRNA_synth_B"/>
    <property type="match status" value="1"/>
</dbReference>
<dbReference type="InterPro" id="IPR002302">
    <property type="entry name" value="Leu-tRNA-ligase"/>
</dbReference>
<feature type="domain" description="Leucyl-tRNA synthetase editing" evidence="14">
    <location>
        <begin position="293"/>
        <end position="499"/>
    </location>
</feature>
<dbReference type="GO" id="GO:0005829">
    <property type="term" value="C:cytosol"/>
    <property type="evidence" value="ECO:0007669"/>
    <property type="project" value="TreeGrafter"/>
</dbReference>
<keyword evidence="5 9" id="KW-0067">ATP-binding</keyword>
<dbReference type="NCBIfam" id="TIGR00396">
    <property type="entry name" value="leuS_bact"/>
    <property type="match status" value="1"/>
</dbReference>
<comment type="caution">
    <text evidence="9">Lacks conserved residue(s) required for the propagation of feature annotation.</text>
</comment>
<feature type="domain" description="Methionyl/Leucyl tRNA synthetase" evidence="13">
    <location>
        <begin position="64"/>
        <end position="145"/>
    </location>
</feature>
<dbReference type="InterPro" id="IPR013155">
    <property type="entry name" value="M/V/L/I-tRNA-synth_anticd-bd"/>
</dbReference>
<name>A0A641AQ22_9ACTN</name>
<dbReference type="Pfam" id="PF09334">
    <property type="entry name" value="tRNA-synt_1g"/>
    <property type="match status" value="1"/>
</dbReference>
<evidence type="ECO:0000256" key="11">
    <source>
        <dbReference type="SAM" id="MobiDB-lite"/>
    </source>
</evidence>
<evidence type="ECO:0000256" key="5">
    <source>
        <dbReference type="ARBA" id="ARBA00022840"/>
    </source>
</evidence>
<dbReference type="InterPro" id="IPR015413">
    <property type="entry name" value="Methionyl/Leucyl_tRNA_Synth"/>
</dbReference>
<dbReference type="GO" id="GO:0006429">
    <property type="term" value="P:leucyl-tRNA aminoacylation"/>
    <property type="evidence" value="ECO:0007669"/>
    <property type="project" value="UniProtKB-UniRule"/>
</dbReference>
<dbReference type="Gene3D" id="3.40.50.620">
    <property type="entry name" value="HUPs"/>
    <property type="match status" value="2"/>
</dbReference>
<dbReference type="AlphaFoldDB" id="A0A641AQ22"/>
<dbReference type="Pfam" id="PF13603">
    <property type="entry name" value="tRNA-synt_1_2"/>
    <property type="match status" value="1"/>
</dbReference>
<dbReference type="InterPro" id="IPR014729">
    <property type="entry name" value="Rossmann-like_a/b/a_fold"/>
</dbReference>
<feature type="short sequence motif" description="'KMSKS' region" evidence="9">
    <location>
        <begin position="727"/>
        <end position="731"/>
    </location>
</feature>
<dbReference type="InterPro" id="IPR025709">
    <property type="entry name" value="Leu_tRNA-synth_edit"/>
</dbReference>
<comment type="similarity">
    <text evidence="1 9 10">Belongs to the class-I aminoacyl-tRNA synthetase family.</text>
</comment>
<dbReference type="FunFam" id="3.40.50.620:FF:000060">
    <property type="entry name" value="Leucine--tRNA ligase"/>
    <property type="match status" value="1"/>
</dbReference>
<dbReference type="EC" id="6.1.1.4" evidence="9"/>
<gene>
    <name evidence="9" type="primary">leuS</name>
    <name evidence="15" type="ORF">ESP62_008705</name>
</gene>
<reference evidence="15" key="1">
    <citation type="submission" date="2019-09" db="EMBL/GenBank/DDBJ databases">
        <authorList>
            <person name="Li J."/>
        </authorList>
    </citation>
    <scope>NUCLEOTIDE SEQUENCE [LARGE SCALE GENOMIC DNA]</scope>
    <source>
        <strain evidence="15">NRBC 14897</strain>
    </source>
</reference>
<dbReference type="InterPro" id="IPR009080">
    <property type="entry name" value="tRNAsynth_Ia_anticodon-bd"/>
</dbReference>
<dbReference type="Proteomes" id="UP001515100">
    <property type="component" value="Unassembled WGS sequence"/>
</dbReference>
<evidence type="ECO:0000256" key="2">
    <source>
        <dbReference type="ARBA" id="ARBA00022490"/>
    </source>
</evidence>
<evidence type="ECO:0000256" key="8">
    <source>
        <dbReference type="ARBA" id="ARBA00047469"/>
    </source>
</evidence>
<protein>
    <recommendedName>
        <fullName evidence="9">Leucine--tRNA ligase</fullName>
        <ecNumber evidence="9">6.1.1.4</ecNumber>
    </recommendedName>
    <alternativeName>
        <fullName evidence="9">Leucyl-tRNA synthetase</fullName>
        <shortName evidence="9">LeuRS</shortName>
    </alternativeName>
</protein>
<evidence type="ECO:0000313" key="15">
    <source>
        <dbReference type="EMBL" id="KAA1378811.1"/>
    </source>
</evidence>
<dbReference type="SUPFAM" id="SSF50677">
    <property type="entry name" value="ValRS/IleRS/LeuRS editing domain"/>
    <property type="match status" value="1"/>
</dbReference>
<dbReference type="EMBL" id="SDPP02000002">
    <property type="protein sequence ID" value="KAA1378811.1"/>
    <property type="molecule type" value="Genomic_DNA"/>
</dbReference>
<dbReference type="SUPFAM" id="SSF47323">
    <property type="entry name" value="Anticodon-binding domain of a subclass of class I aminoacyl-tRNA synthetases"/>
    <property type="match status" value="1"/>
</dbReference>
<evidence type="ECO:0000256" key="7">
    <source>
        <dbReference type="ARBA" id="ARBA00023146"/>
    </source>
</evidence>
<evidence type="ECO:0000256" key="3">
    <source>
        <dbReference type="ARBA" id="ARBA00022598"/>
    </source>
</evidence>
<comment type="catalytic activity">
    <reaction evidence="8 9">
        <text>tRNA(Leu) + L-leucine + ATP = L-leucyl-tRNA(Leu) + AMP + diphosphate</text>
        <dbReference type="Rhea" id="RHEA:11688"/>
        <dbReference type="Rhea" id="RHEA-COMP:9613"/>
        <dbReference type="Rhea" id="RHEA-COMP:9622"/>
        <dbReference type="ChEBI" id="CHEBI:30616"/>
        <dbReference type="ChEBI" id="CHEBI:33019"/>
        <dbReference type="ChEBI" id="CHEBI:57427"/>
        <dbReference type="ChEBI" id="CHEBI:78442"/>
        <dbReference type="ChEBI" id="CHEBI:78494"/>
        <dbReference type="ChEBI" id="CHEBI:456215"/>
        <dbReference type="EC" id="6.1.1.4"/>
    </reaction>
</comment>
<comment type="caution">
    <text evidence="15">The sequence shown here is derived from an EMBL/GenBank/DDBJ whole genome shotgun (WGS) entry which is preliminary data.</text>
</comment>
<evidence type="ECO:0000259" key="12">
    <source>
        <dbReference type="Pfam" id="PF08264"/>
    </source>
</evidence>
<evidence type="ECO:0000313" key="16">
    <source>
        <dbReference type="Proteomes" id="UP001515100"/>
    </source>
</evidence>
<keyword evidence="2 9" id="KW-0963">Cytoplasm</keyword>
<keyword evidence="6 9" id="KW-0648">Protein biosynthesis</keyword>
<dbReference type="PANTHER" id="PTHR43740">
    <property type="entry name" value="LEUCYL-TRNA SYNTHETASE"/>
    <property type="match status" value="1"/>
</dbReference>
<dbReference type="PRINTS" id="PR00985">
    <property type="entry name" value="TRNASYNTHLEU"/>
</dbReference>
<evidence type="ECO:0000256" key="4">
    <source>
        <dbReference type="ARBA" id="ARBA00022741"/>
    </source>
</evidence>
<dbReference type="InterPro" id="IPR009008">
    <property type="entry name" value="Val/Leu/Ile-tRNA-synth_edit"/>
</dbReference>
<dbReference type="Pfam" id="PF08264">
    <property type="entry name" value="Anticodon_1"/>
    <property type="match status" value="1"/>
</dbReference>
<dbReference type="GO" id="GO:0002161">
    <property type="term" value="F:aminoacyl-tRNA deacylase activity"/>
    <property type="evidence" value="ECO:0007669"/>
    <property type="project" value="InterPro"/>
</dbReference>
<feature type="domain" description="Methionyl/Valyl/Leucyl/Isoleucyl-tRNA synthetase anticodon-binding" evidence="12">
    <location>
        <begin position="801"/>
        <end position="916"/>
    </location>
</feature>
<evidence type="ECO:0000256" key="1">
    <source>
        <dbReference type="ARBA" id="ARBA00005594"/>
    </source>
</evidence>
<organism evidence="15 16">
    <name type="scientific">Aeromicrobium fastidiosum</name>
    <dbReference type="NCBI Taxonomy" id="52699"/>
    <lineage>
        <taxon>Bacteria</taxon>
        <taxon>Bacillati</taxon>
        <taxon>Actinomycetota</taxon>
        <taxon>Actinomycetes</taxon>
        <taxon>Propionibacteriales</taxon>
        <taxon>Nocardioidaceae</taxon>
        <taxon>Aeromicrobium</taxon>
    </lineage>
</organism>
<dbReference type="GO" id="GO:0004823">
    <property type="term" value="F:leucine-tRNA ligase activity"/>
    <property type="evidence" value="ECO:0007669"/>
    <property type="project" value="UniProtKB-UniRule"/>
</dbReference>